<dbReference type="InterPro" id="IPR012340">
    <property type="entry name" value="NA-bd_OB-fold"/>
</dbReference>
<feature type="compositionally biased region" description="Acidic residues" evidence="2">
    <location>
        <begin position="826"/>
        <end position="835"/>
    </location>
</feature>
<dbReference type="EC" id="5.6.2.3" evidence="1"/>
<comment type="cofactor">
    <cofactor evidence="1">
        <name>Mg(2+)</name>
        <dbReference type="ChEBI" id="CHEBI:18420"/>
    </cofactor>
</comment>
<dbReference type="GO" id="GO:0006310">
    <property type="term" value="P:DNA recombination"/>
    <property type="evidence" value="ECO:0007669"/>
    <property type="project" value="UniProtKB-KW"/>
</dbReference>
<evidence type="ECO:0000256" key="2">
    <source>
        <dbReference type="SAM" id="MobiDB-lite"/>
    </source>
</evidence>
<dbReference type="FunFam" id="3.40.50.300:FF:002884">
    <property type="entry name" value="ATP-dependent DNA helicase"/>
    <property type="match status" value="1"/>
</dbReference>
<dbReference type="InterPro" id="IPR027417">
    <property type="entry name" value="P-loop_NTPase"/>
</dbReference>
<gene>
    <name evidence="6" type="ORF">QYE76_022131</name>
</gene>
<feature type="domain" description="DNA helicase Pif1-like DEAD-box helicase" evidence="3">
    <location>
        <begin position="1488"/>
        <end position="1694"/>
    </location>
</feature>
<evidence type="ECO:0000313" key="7">
    <source>
        <dbReference type="Proteomes" id="UP001231189"/>
    </source>
</evidence>
<feature type="compositionally biased region" description="Basic and acidic residues" evidence="2">
    <location>
        <begin position="407"/>
        <end position="417"/>
    </location>
</feature>
<evidence type="ECO:0000313" key="6">
    <source>
        <dbReference type="EMBL" id="KAK1616614.1"/>
    </source>
</evidence>
<feature type="domain" description="DNA helicase Pif1-like 2B" evidence="5">
    <location>
        <begin position="1787"/>
        <end position="1833"/>
    </location>
</feature>
<name>A0AAD8RAX2_LOLMU</name>
<dbReference type="EMBL" id="JAUUTY010000006">
    <property type="protein sequence ID" value="KAK1616614.1"/>
    <property type="molecule type" value="Genomic_DNA"/>
</dbReference>
<dbReference type="GO" id="GO:0000723">
    <property type="term" value="P:telomere maintenance"/>
    <property type="evidence" value="ECO:0007669"/>
    <property type="project" value="InterPro"/>
</dbReference>
<keyword evidence="1" id="KW-0547">Nucleotide-binding</keyword>
<dbReference type="InterPro" id="IPR010285">
    <property type="entry name" value="DNA_helicase_pif1-like_DEAD"/>
</dbReference>
<dbReference type="SUPFAM" id="SSF50249">
    <property type="entry name" value="Nucleic acid-binding proteins"/>
    <property type="match status" value="1"/>
</dbReference>
<comment type="catalytic activity">
    <reaction evidence="1">
        <text>ATP + H2O = ADP + phosphate + H(+)</text>
        <dbReference type="Rhea" id="RHEA:13065"/>
        <dbReference type="ChEBI" id="CHEBI:15377"/>
        <dbReference type="ChEBI" id="CHEBI:15378"/>
        <dbReference type="ChEBI" id="CHEBI:30616"/>
        <dbReference type="ChEBI" id="CHEBI:43474"/>
        <dbReference type="ChEBI" id="CHEBI:456216"/>
        <dbReference type="EC" id="5.6.2.3"/>
    </reaction>
</comment>
<dbReference type="Gene3D" id="2.40.50.140">
    <property type="entry name" value="Nucleic acid-binding proteins"/>
    <property type="match status" value="1"/>
</dbReference>
<dbReference type="InterPro" id="IPR049163">
    <property type="entry name" value="Pif1-like_2B_dom"/>
</dbReference>
<dbReference type="InterPro" id="IPR025476">
    <property type="entry name" value="Helitron_helicase-like"/>
</dbReference>
<keyword evidence="1" id="KW-0378">Hydrolase</keyword>
<dbReference type="Gene3D" id="3.40.50.300">
    <property type="entry name" value="P-loop containing nucleotide triphosphate hydrolases"/>
    <property type="match status" value="1"/>
</dbReference>
<keyword evidence="1" id="KW-0234">DNA repair</keyword>
<dbReference type="GO" id="GO:0016787">
    <property type="term" value="F:hydrolase activity"/>
    <property type="evidence" value="ECO:0007669"/>
    <property type="project" value="UniProtKB-KW"/>
</dbReference>
<proteinExistence type="inferred from homology"/>
<dbReference type="SUPFAM" id="SSF54001">
    <property type="entry name" value="Cysteine proteinases"/>
    <property type="match status" value="1"/>
</dbReference>
<dbReference type="Pfam" id="PF14214">
    <property type="entry name" value="Helitron_like_N"/>
    <property type="match status" value="1"/>
</dbReference>
<keyword evidence="1" id="KW-0233">DNA recombination</keyword>
<comment type="caution">
    <text evidence="6">The sequence shown here is derived from an EMBL/GenBank/DDBJ whole genome shotgun (WGS) entry which is preliminary data.</text>
</comment>
<dbReference type="InterPro" id="IPR038765">
    <property type="entry name" value="Papain-like_cys_pep_sf"/>
</dbReference>
<reference evidence="6" key="1">
    <citation type="submission" date="2023-07" db="EMBL/GenBank/DDBJ databases">
        <title>A chromosome-level genome assembly of Lolium multiflorum.</title>
        <authorList>
            <person name="Chen Y."/>
            <person name="Copetti D."/>
            <person name="Kolliker R."/>
            <person name="Studer B."/>
        </authorList>
    </citation>
    <scope>NUCLEOTIDE SEQUENCE</scope>
    <source>
        <strain evidence="6">02402/16</strain>
        <tissue evidence="6">Leaf</tissue>
    </source>
</reference>
<organism evidence="6 7">
    <name type="scientific">Lolium multiflorum</name>
    <name type="common">Italian ryegrass</name>
    <name type="synonym">Lolium perenne subsp. multiflorum</name>
    <dbReference type="NCBI Taxonomy" id="4521"/>
    <lineage>
        <taxon>Eukaryota</taxon>
        <taxon>Viridiplantae</taxon>
        <taxon>Streptophyta</taxon>
        <taxon>Embryophyta</taxon>
        <taxon>Tracheophyta</taxon>
        <taxon>Spermatophyta</taxon>
        <taxon>Magnoliopsida</taxon>
        <taxon>Liliopsida</taxon>
        <taxon>Poales</taxon>
        <taxon>Poaceae</taxon>
        <taxon>BOP clade</taxon>
        <taxon>Pooideae</taxon>
        <taxon>Poodae</taxon>
        <taxon>Poeae</taxon>
        <taxon>Poeae Chloroplast Group 2 (Poeae type)</taxon>
        <taxon>Loliodinae</taxon>
        <taxon>Loliinae</taxon>
        <taxon>Lolium</taxon>
    </lineage>
</organism>
<keyword evidence="7" id="KW-1185">Reference proteome</keyword>
<dbReference type="GO" id="GO:0043139">
    <property type="term" value="F:5'-3' DNA helicase activity"/>
    <property type="evidence" value="ECO:0007669"/>
    <property type="project" value="UniProtKB-EC"/>
</dbReference>
<dbReference type="SUPFAM" id="SSF52540">
    <property type="entry name" value="P-loop containing nucleoside triphosphate hydrolases"/>
    <property type="match status" value="2"/>
</dbReference>
<feature type="region of interest" description="Disordered" evidence="2">
    <location>
        <begin position="403"/>
        <end position="426"/>
    </location>
</feature>
<sequence length="1964" mass="223873">MAVQLSFGRACSKRIMPPRPYSRFAWNPHLHVSFRFVEDMHTYGHGWVTIAKIVTARIKVTRMGDLIYHAILADTNGDKMEAIAYRQLAERCNTELHVGEVYYFKRVGFQISEAPPPFGLITPTDYYIHMDSRTEICPAHPNIHIPELPTQFANFELQGLQNHLELAAQMSDFNLGDKWQDLEVTTWPWEESIENPIQTDGSSCGLFVLKCMEEWTGDELAHAVTQNGINLFRNQLPFILHDTVLNSLKGAPEYEQPEKDGDTSGVLMWDKNGPPPAELSQGSKVANATPPRFRMLKKPINKNEAVCKLRKYILSINDEEAMKEIWVQSSKPYPIGISLKHLQDLLKDTNGIDTDCFNMAVRTIVTDSTRNPKQRLLFDTKREMMARMCDCWPGMEFHVSACNSMDPSKRSSERSPFKDLSNSITTRDTATNIENVVAAENEAYQGQQSLVTDTTPPTNEIVQQLQTHSPANDNYTSGEDEGVILEEDSEDEEGYMFAGQEDDTDEDVETDEVNDGSASVPNVSDPYDMVYNKIPTETHMLKSVDNCIHKHCGAKRFEHEPPGFCCRNGQIKLANTATPPELERLWTSEDPDARHFRDNIRFFNGHFSFTSLYCNLDGDTTNTSKHPIYTFRAHGQMYHNIRSFGKIDGLQGSHLELYFFDDDPNLEHRYRSCRKEQCAKDKEVITQMVNILRENPYSEHLRSMGQVEDVDDYRITLNLDQRMDQRRYNAPTTSEVAAVWVEGSERRRQFDHSVILQGKNRDIFGIKSYHGCYDALSYPLFFPRGELGWHTDIPKENVSYDTVMAARAARLARRNKDESSESPGDNNDDGDEDNDPASGGNKCVSVRDYYCYKFQMRPGIFNPILHGKRLFQQFAVDTYIKIENSRLDYIWNHQDKIRADLYQGLMDSLHAGEGSADAIGKRTVLSTSFIGGPRDKRRRYMDAMALVRKYGKPDIFLTMTCNPNWDEIKRELYPGQTPQDRPDLVVRVFRAKLEELKNKLLHKDILGKVKAYVYVVEFQKRGLPHAHLLLIMEGRFKLTCPEQYDKLISAELPNKIKYPELYKMVVKHMMHGPCGVLNPDCPCTKGRPACKNQYPRPFNAATLQGKDSYPLYRRRNDGCKVMVRKELLDNRWVVPYNPHLLRHLNCHINVEACSSIKAVKYLFKYIYKGHDRASITVSEANKADTNGNIDEINQYRDARWVTPPEALWRIYGFELSKNHPPVMQLQLHLENCHMVSFKQGQDIQQVVNRQGVEKSMLTEYFAANKLHEEARGILYRDFPEWYTWQKGKKGQDKHWQRRAVKKDGTPTKRIQVGRIVSAHPAEGDRYYLRVLLNHVTGATCYNDLKTVNGILLGSFREAAERRGLIEGDNTLDDSLTESTLFEMPSSLRRLFATILVFCEPSDVRGLWDKHFDAMSEDYRRNDPSNIVAEQKVLIDIRNMLQSMGKDIKSFPLPDIDEEFDNATGVEREIFEESVIEPNKEDINLSDSLNKDQKAAYEKIMSAVHGDEGGVFFVDGPGGTGKTFLYRALLATIRSQKKIAVATATSGVAASIMPGGRTAHSRFKIPLSIDDGGYCTFTKQSGTAKLLQSASLIIWDEASMTKRQAVEALDNSMRDIMSRPDLPFGGKTVVFGGDFRQVLPVVRKGSRAQIIDASLRRSYLWDCMTHLKLERNMRAHSDPWFAEYLLRIGDGKEEANGDGDIRLPDEICVPCSGKKGSDLDKLIDCVFPSLGANMSDPNYITSRAILSTRNDCVDRVNLKMINRFQGQEMVYRSFDCAVDDPHNYYPPDFLNTLTPTGLPPHLLKLKINCPIILLRNIDPANGLCNGTRLVVRGFQRNVIDAEIVLGQHAGKRIFLPRIPLCPSDDEMFPFQFKRKQFPVRLSFAMTVNKAQGQTIPNAGIYLPEPVFSHGQLYVALSRSTARKNVKILVITDVDNKKTNSDESKKKRRPVNTYTKNIVWKEILTS</sequence>
<protein>
    <recommendedName>
        <fullName evidence="1">ATP-dependent DNA helicase</fullName>
        <ecNumber evidence="1">5.6.2.3</ecNumber>
    </recommendedName>
</protein>
<evidence type="ECO:0000259" key="5">
    <source>
        <dbReference type="Pfam" id="PF21530"/>
    </source>
</evidence>
<accession>A0AAD8RAX2</accession>
<dbReference type="Pfam" id="PF05970">
    <property type="entry name" value="PIF1"/>
    <property type="match status" value="1"/>
</dbReference>
<dbReference type="Proteomes" id="UP001231189">
    <property type="component" value="Unassembled WGS sequence"/>
</dbReference>
<dbReference type="PANTHER" id="PTHR10492:SF92">
    <property type="entry name" value="ATP-DEPENDENT DNA HELICASE"/>
    <property type="match status" value="1"/>
</dbReference>
<dbReference type="CDD" id="cd18809">
    <property type="entry name" value="SF1_C_RecD"/>
    <property type="match status" value="1"/>
</dbReference>
<feature type="region of interest" description="Disordered" evidence="2">
    <location>
        <begin position="811"/>
        <end position="840"/>
    </location>
</feature>
<keyword evidence="1" id="KW-0347">Helicase</keyword>
<keyword evidence="1" id="KW-0227">DNA damage</keyword>
<feature type="compositionally biased region" description="Acidic residues" evidence="2">
    <location>
        <begin position="501"/>
        <end position="514"/>
    </location>
</feature>
<feature type="domain" description="Helitron helicase-like" evidence="4">
    <location>
        <begin position="849"/>
        <end position="1030"/>
    </location>
</feature>
<dbReference type="PANTHER" id="PTHR10492">
    <property type="match status" value="1"/>
</dbReference>
<keyword evidence="1" id="KW-0067">ATP-binding</keyword>
<evidence type="ECO:0000259" key="3">
    <source>
        <dbReference type="Pfam" id="PF05970"/>
    </source>
</evidence>
<feature type="region of interest" description="Disordered" evidence="2">
    <location>
        <begin position="501"/>
        <end position="524"/>
    </location>
</feature>
<evidence type="ECO:0000256" key="1">
    <source>
        <dbReference type="RuleBase" id="RU363044"/>
    </source>
</evidence>
<dbReference type="Pfam" id="PF21530">
    <property type="entry name" value="Pif1_2B_dom"/>
    <property type="match status" value="1"/>
</dbReference>
<dbReference type="GO" id="GO:0006281">
    <property type="term" value="P:DNA repair"/>
    <property type="evidence" value="ECO:0007669"/>
    <property type="project" value="UniProtKB-KW"/>
</dbReference>
<comment type="similarity">
    <text evidence="1">Belongs to the helicase family.</text>
</comment>
<evidence type="ECO:0000259" key="4">
    <source>
        <dbReference type="Pfam" id="PF14214"/>
    </source>
</evidence>
<dbReference type="Gene3D" id="3.40.395.10">
    <property type="entry name" value="Adenoviral Proteinase, Chain A"/>
    <property type="match status" value="1"/>
</dbReference>
<dbReference type="GO" id="GO:0005524">
    <property type="term" value="F:ATP binding"/>
    <property type="evidence" value="ECO:0007669"/>
    <property type="project" value="UniProtKB-KW"/>
</dbReference>